<dbReference type="RefSeq" id="WP_304103065.1">
    <property type="nucleotide sequence ID" value="NZ_DRGY01000102.1"/>
</dbReference>
<sequence length="133" mass="14709">MNESTATIAAFCGVGGIGLMLIAQIALLTIAFPKIRRIEELIAPSPEYSALRLRKVWGGGPYGRLMRSSYVWRFLLMRKIPFGHFKRLAADFGDPDIDIPVGLRLYATVPSGMMFLGGAIFFIAVAFMPGFEY</sequence>
<proteinExistence type="predicted"/>
<dbReference type="EMBL" id="DRGY01000102">
    <property type="protein sequence ID" value="HEA53217.1"/>
    <property type="molecule type" value="Genomic_DNA"/>
</dbReference>
<comment type="caution">
    <text evidence="2">The sequence shown here is derived from an EMBL/GenBank/DDBJ whole genome shotgun (WGS) entry which is preliminary data.</text>
</comment>
<feature type="transmembrane region" description="Helical" evidence="1">
    <location>
        <begin position="113"/>
        <end position="131"/>
    </location>
</feature>
<evidence type="ECO:0000256" key="1">
    <source>
        <dbReference type="SAM" id="Phobius"/>
    </source>
</evidence>
<dbReference type="Proteomes" id="UP000885748">
    <property type="component" value="Unassembled WGS sequence"/>
</dbReference>
<keyword evidence="1" id="KW-1133">Transmembrane helix</keyword>
<feature type="transmembrane region" description="Helical" evidence="1">
    <location>
        <begin position="6"/>
        <end position="32"/>
    </location>
</feature>
<reference evidence="2" key="1">
    <citation type="journal article" date="2020" name="mSystems">
        <title>Genome- and Community-Level Interaction Insights into Carbon Utilization and Element Cycling Functions of Hydrothermarchaeota in Hydrothermal Sediment.</title>
        <authorList>
            <person name="Zhou Z."/>
            <person name="Liu Y."/>
            <person name="Xu W."/>
            <person name="Pan J."/>
            <person name="Luo Z.H."/>
            <person name="Li M."/>
        </authorList>
    </citation>
    <scope>NUCLEOTIDE SEQUENCE [LARGE SCALE GENOMIC DNA]</scope>
    <source>
        <strain evidence="2">HyVt-357</strain>
    </source>
</reference>
<dbReference type="AlphaFoldDB" id="A0A831R5B4"/>
<evidence type="ECO:0000313" key="2">
    <source>
        <dbReference type="EMBL" id="HEA53217.1"/>
    </source>
</evidence>
<accession>A0A831R5B4</accession>
<keyword evidence="1" id="KW-0812">Transmembrane</keyword>
<protein>
    <submittedName>
        <fullName evidence="2">Uncharacterized protein</fullName>
    </submittedName>
</protein>
<keyword evidence="1" id="KW-0472">Membrane</keyword>
<organism evidence="2">
    <name type="scientific">Marinobacter antarcticus</name>
    <dbReference type="NCBI Taxonomy" id="564117"/>
    <lineage>
        <taxon>Bacteria</taxon>
        <taxon>Pseudomonadati</taxon>
        <taxon>Pseudomonadota</taxon>
        <taxon>Gammaproteobacteria</taxon>
        <taxon>Pseudomonadales</taxon>
        <taxon>Marinobacteraceae</taxon>
        <taxon>Marinobacter</taxon>
    </lineage>
</organism>
<name>A0A831R5B4_9GAMM</name>
<gene>
    <name evidence="2" type="ORF">ENI00_13050</name>
</gene>